<dbReference type="AlphaFoldDB" id="A0A433V6T8"/>
<name>A0A433V6T8_9CYAN</name>
<accession>A0A433V6T8</accession>
<evidence type="ECO:0000313" key="2">
    <source>
        <dbReference type="Proteomes" id="UP000271624"/>
    </source>
</evidence>
<reference evidence="1" key="1">
    <citation type="submission" date="2018-12" db="EMBL/GenBank/DDBJ databases">
        <authorList>
            <person name="Will S."/>
            <person name="Neumann-Schaal M."/>
            <person name="Henke P."/>
        </authorList>
    </citation>
    <scope>NUCLEOTIDE SEQUENCE</scope>
    <source>
        <strain evidence="1">PCC 7102</strain>
    </source>
</reference>
<comment type="caution">
    <text evidence="1">The sequence shown here is derived from an EMBL/GenBank/DDBJ whole genome shotgun (WGS) entry which is preliminary data.</text>
</comment>
<proteinExistence type="predicted"/>
<organism evidence="1 2">
    <name type="scientific">Dulcicalothrix desertica PCC 7102</name>
    <dbReference type="NCBI Taxonomy" id="232991"/>
    <lineage>
        <taxon>Bacteria</taxon>
        <taxon>Bacillati</taxon>
        <taxon>Cyanobacteriota</taxon>
        <taxon>Cyanophyceae</taxon>
        <taxon>Nostocales</taxon>
        <taxon>Calotrichaceae</taxon>
        <taxon>Dulcicalothrix</taxon>
    </lineage>
</organism>
<dbReference type="RefSeq" id="WP_233787411.1">
    <property type="nucleotide sequence ID" value="NZ_RSCL01000018.1"/>
</dbReference>
<evidence type="ECO:0000313" key="1">
    <source>
        <dbReference type="EMBL" id="RUT01820.1"/>
    </source>
</evidence>
<sequence>MDKRFKDAIRRHNKNKLKSLDEPIYLEGGSETTLLTLLDTIPHTQNQVDDWEELQDYLEEDPKGVFAREHIKNHLEVNFRAIALRRLARQSWKDMSIEWGITISTLSSFYRRYVDKQK</sequence>
<keyword evidence="2" id="KW-1185">Reference proteome</keyword>
<dbReference type="Proteomes" id="UP000271624">
    <property type="component" value="Unassembled WGS sequence"/>
</dbReference>
<protein>
    <submittedName>
        <fullName evidence="1">Uncharacterized protein</fullName>
    </submittedName>
</protein>
<reference evidence="1" key="2">
    <citation type="journal article" date="2019" name="Genome Biol. Evol.">
        <title>Day and night: Metabolic profiles and evolutionary relationships of six axenic non-marine cyanobacteria.</title>
        <authorList>
            <person name="Will S.E."/>
            <person name="Henke P."/>
            <person name="Boedeker C."/>
            <person name="Huang S."/>
            <person name="Brinkmann H."/>
            <person name="Rohde M."/>
            <person name="Jarek M."/>
            <person name="Friedl T."/>
            <person name="Seufert S."/>
            <person name="Schumacher M."/>
            <person name="Overmann J."/>
            <person name="Neumann-Schaal M."/>
            <person name="Petersen J."/>
        </authorList>
    </citation>
    <scope>NUCLEOTIDE SEQUENCE [LARGE SCALE GENOMIC DNA]</scope>
    <source>
        <strain evidence="1">PCC 7102</strain>
    </source>
</reference>
<gene>
    <name evidence="1" type="ORF">DSM106972_064430</name>
</gene>
<dbReference type="EMBL" id="RSCL01000018">
    <property type="protein sequence ID" value="RUT01820.1"/>
    <property type="molecule type" value="Genomic_DNA"/>
</dbReference>